<sequence>AFIEAVQAKDPSRMRSPYGPSLNSLAAVLGANASAERDGQRLALADVEASEVTWNPRHCAGHGTPTLD</sequence>
<dbReference type="EMBL" id="UINC01043256">
    <property type="protein sequence ID" value="SVB47037.1"/>
    <property type="molecule type" value="Genomic_DNA"/>
</dbReference>
<feature type="non-terminal residue" evidence="1">
    <location>
        <position position="1"/>
    </location>
</feature>
<reference evidence="1" key="1">
    <citation type="submission" date="2018-05" db="EMBL/GenBank/DDBJ databases">
        <authorList>
            <person name="Lanie J.A."/>
            <person name="Ng W.-L."/>
            <person name="Kazmierczak K.M."/>
            <person name="Andrzejewski T.M."/>
            <person name="Davidsen T.M."/>
            <person name="Wayne K.J."/>
            <person name="Tettelin H."/>
            <person name="Glass J.I."/>
            <person name="Rusch D."/>
            <person name="Podicherti R."/>
            <person name="Tsui H.-C.T."/>
            <person name="Winkler M.E."/>
        </authorList>
    </citation>
    <scope>NUCLEOTIDE SEQUENCE</scope>
</reference>
<protein>
    <submittedName>
        <fullName evidence="1">Uncharacterized protein</fullName>
    </submittedName>
</protein>
<accession>A0A382EAZ0</accession>
<name>A0A382EAZ0_9ZZZZ</name>
<proteinExistence type="predicted"/>
<evidence type="ECO:0000313" key="1">
    <source>
        <dbReference type="EMBL" id="SVB47037.1"/>
    </source>
</evidence>
<dbReference type="AlphaFoldDB" id="A0A382EAZ0"/>
<gene>
    <name evidence="1" type="ORF">METZ01_LOCUS199891</name>
</gene>
<organism evidence="1">
    <name type="scientific">marine metagenome</name>
    <dbReference type="NCBI Taxonomy" id="408172"/>
    <lineage>
        <taxon>unclassified sequences</taxon>
        <taxon>metagenomes</taxon>
        <taxon>ecological metagenomes</taxon>
    </lineage>
</organism>